<dbReference type="EMBL" id="VSRR010037488">
    <property type="protein sequence ID" value="MPC73773.1"/>
    <property type="molecule type" value="Genomic_DNA"/>
</dbReference>
<evidence type="ECO:0000256" key="1">
    <source>
        <dbReference type="SAM" id="MobiDB-lite"/>
    </source>
</evidence>
<feature type="compositionally biased region" description="Polar residues" evidence="1">
    <location>
        <begin position="49"/>
        <end position="61"/>
    </location>
</feature>
<feature type="region of interest" description="Disordered" evidence="1">
    <location>
        <begin position="1"/>
        <end position="74"/>
    </location>
</feature>
<comment type="caution">
    <text evidence="2">The sequence shown here is derived from an EMBL/GenBank/DDBJ whole genome shotgun (WGS) entry which is preliminary data.</text>
</comment>
<sequence length="74" mass="8175">MAKETEKEGTGREFGESLGTSGCGDVRADLRSLLDPQGRRGHLTLPQGLRQNTATQRNIENFSLHKVQKKPTEP</sequence>
<feature type="compositionally biased region" description="Basic and acidic residues" evidence="1">
    <location>
        <begin position="1"/>
        <end position="15"/>
    </location>
</feature>
<proteinExistence type="predicted"/>
<accession>A0A5B7HUX5</accession>
<name>A0A5B7HUX5_PORTR</name>
<reference evidence="2 3" key="1">
    <citation type="submission" date="2019-05" db="EMBL/GenBank/DDBJ databases">
        <title>Another draft genome of Portunus trituberculatus and its Hox gene families provides insights of decapod evolution.</title>
        <authorList>
            <person name="Jeong J.-H."/>
            <person name="Song I."/>
            <person name="Kim S."/>
            <person name="Choi T."/>
            <person name="Kim D."/>
            <person name="Ryu S."/>
            <person name="Kim W."/>
        </authorList>
    </citation>
    <scope>NUCLEOTIDE SEQUENCE [LARGE SCALE GENOMIC DNA]</scope>
    <source>
        <tissue evidence="2">Muscle</tissue>
    </source>
</reference>
<organism evidence="2 3">
    <name type="scientific">Portunus trituberculatus</name>
    <name type="common">Swimming crab</name>
    <name type="synonym">Neptunus trituberculatus</name>
    <dbReference type="NCBI Taxonomy" id="210409"/>
    <lineage>
        <taxon>Eukaryota</taxon>
        <taxon>Metazoa</taxon>
        <taxon>Ecdysozoa</taxon>
        <taxon>Arthropoda</taxon>
        <taxon>Crustacea</taxon>
        <taxon>Multicrustacea</taxon>
        <taxon>Malacostraca</taxon>
        <taxon>Eumalacostraca</taxon>
        <taxon>Eucarida</taxon>
        <taxon>Decapoda</taxon>
        <taxon>Pleocyemata</taxon>
        <taxon>Brachyura</taxon>
        <taxon>Eubrachyura</taxon>
        <taxon>Portunoidea</taxon>
        <taxon>Portunidae</taxon>
        <taxon>Portuninae</taxon>
        <taxon>Portunus</taxon>
    </lineage>
</organism>
<keyword evidence="3" id="KW-1185">Reference proteome</keyword>
<protein>
    <submittedName>
        <fullName evidence="2">Uncharacterized protein</fullName>
    </submittedName>
</protein>
<evidence type="ECO:0000313" key="2">
    <source>
        <dbReference type="EMBL" id="MPC73773.1"/>
    </source>
</evidence>
<dbReference type="AlphaFoldDB" id="A0A5B7HUX5"/>
<gene>
    <name evidence="2" type="ORF">E2C01_068110</name>
</gene>
<evidence type="ECO:0000313" key="3">
    <source>
        <dbReference type="Proteomes" id="UP000324222"/>
    </source>
</evidence>
<dbReference type="Proteomes" id="UP000324222">
    <property type="component" value="Unassembled WGS sequence"/>
</dbReference>